<protein>
    <submittedName>
        <fullName evidence="1">Uncharacterized protein</fullName>
    </submittedName>
</protein>
<reference evidence="1" key="1">
    <citation type="submission" date="2018-05" db="EMBL/GenBank/DDBJ databases">
        <authorList>
            <person name="Lanie J.A."/>
            <person name="Ng W.-L."/>
            <person name="Kazmierczak K.M."/>
            <person name="Andrzejewski T.M."/>
            <person name="Davidsen T.M."/>
            <person name="Wayne K.J."/>
            <person name="Tettelin H."/>
            <person name="Glass J.I."/>
            <person name="Rusch D."/>
            <person name="Podicherti R."/>
            <person name="Tsui H.-C.T."/>
            <person name="Winkler M.E."/>
        </authorList>
    </citation>
    <scope>NUCLEOTIDE SEQUENCE</scope>
</reference>
<organism evidence="1">
    <name type="scientific">marine metagenome</name>
    <dbReference type="NCBI Taxonomy" id="408172"/>
    <lineage>
        <taxon>unclassified sequences</taxon>
        <taxon>metagenomes</taxon>
        <taxon>ecological metagenomes</taxon>
    </lineage>
</organism>
<gene>
    <name evidence="1" type="ORF">METZ01_LOCUS221416</name>
</gene>
<proteinExistence type="predicted"/>
<dbReference type="EMBL" id="UINC01052805">
    <property type="protein sequence ID" value="SVB68562.1"/>
    <property type="molecule type" value="Genomic_DNA"/>
</dbReference>
<sequence>MYEEECFETTVILSIIFCLVPSINDGRIVPNPFEFFPET</sequence>
<name>A0A382G105_9ZZZZ</name>
<dbReference type="AlphaFoldDB" id="A0A382G105"/>
<accession>A0A382G105</accession>
<evidence type="ECO:0000313" key="1">
    <source>
        <dbReference type="EMBL" id="SVB68562.1"/>
    </source>
</evidence>